<dbReference type="PANTHER" id="PTHR36435:SF1">
    <property type="entry name" value="CAAX AMINO TERMINAL PROTEASE FAMILY PROTEIN"/>
    <property type="match status" value="1"/>
</dbReference>
<dbReference type="Pfam" id="PF02517">
    <property type="entry name" value="Rce1-like"/>
    <property type="match status" value="1"/>
</dbReference>
<proteinExistence type="predicted"/>
<gene>
    <name evidence="2" type="ORF">SAMN04488529_11842</name>
</gene>
<accession>A0A1H0VQ48</accession>
<evidence type="ECO:0000313" key="3">
    <source>
        <dbReference type="Proteomes" id="UP000198597"/>
    </source>
</evidence>
<keyword evidence="3" id="KW-1185">Reference proteome</keyword>
<feature type="domain" description="CAAX prenyl protease 2/Lysostaphin resistance protein A-like" evidence="1">
    <location>
        <begin position="150"/>
        <end position="238"/>
    </location>
</feature>
<dbReference type="Proteomes" id="UP000198597">
    <property type="component" value="Unassembled WGS sequence"/>
</dbReference>
<dbReference type="STRING" id="94869.SAMN04488529_11842"/>
<dbReference type="InterPro" id="IPR003675">
    <property type="entry name" value="Rce1/LyrA-like_dom"/>
</dbReference>
<name>A0A1H0VQ48_9CLOT</name>
<dbReference type="PANTHER" id="PTHR36435">
    <property type="entry name" value="SLR1288 PROTEIN"/>
    <property type="match status" value="1"/>
</dbReference>
<dbReference type="OrthoDB" id="4177129at2"/>
<sequence>MNLIKKSSIHKLSGGEIGIEEIGFWKAIGIIIIFQIVAGILGIIPNLIETSIYGEVINRFTWFRALVNDLVIQFIGVIIIIKMMKAKDDSSRYNSIAIGITKKDYIYCAGLIVSFIMIKYGILNEILEILESSVPSESLKELNELINNSSWILLFVEIVIIAPVFEEIIFRGIILNGMLKKYSPKKAIIVSSLIFGLIHGNLPQGLNAFVLGLVIATVYYYTRSLYISMFMHAANNFLVFFIIVPENFILKIALYVIIPVLGIALLLKCRKALDLKNRFNGCVREEEISLIMDTKDGN</sequence>
<dbReference type="EMBL" id="FNJM01000018">
    <property type="protein sequence ID" value="SDP80464.1"/>
    <property type="molecule type" value="Genomic_DNA"/>
</dbReference>
<protein>
    <recommendedName>
        <fullName evidence="1">CAAX prenyl protease 2/Lysostaphin resistance protein A-like domain-containing protein</fullName>
    </recommendedName>
</protein>
<organism evidence="2 3">
    <name type="scientific">Clostridium gasigenes</name>
    <dbReference type="NCBI Taxonomy" id="94869"/>
    <lineage>
        <taxon>Bacteria</taxon>
        <taxon>Bacillati</taxon>
        <taxon>Bacillota</taxon>
        <taxon>Clostridia</taxon>
        <taxon>Eubacteriales</taxon>
        <taxon>Clostridiaceae</taxon>
        <taxon>Clostridium</taxon>
    </lineage>
</organism>
<dbReference type="GO" id="GO:0080120">
    <property type="term" value="P:CAAX-box protein maturation"/>
    <property type="evidence" value="ECO:0007669"/>
    <property type="project" value="UniProtKB-ARBA"/>
</dbReference>
<dbReference type="AlphaFoldDB" id="A0A1H0VQ48"/>
<dbReference type="InterPro" id="IPR052710">
    <property type="entry name" value="CAAX_protease"/>
</dbReference>
<dbReference type="GO" id="GO:0004175">
    <property type="term" value="F:endopeptidase activity"/>
    <property type="evidence" value="ECO:0007669"/>
    <property type="project" value="UniProtKB-ARBA"/>
</dbReference>
<evidence type="ECO:0000259" key="1">
    <source>
        <dbReference type="Pfam" id="PF02517"/>
    </source>
</evidence>
<evidence type="ECO:0000313" key="2">
    <source>
        <dbReference type="EMBL" id="SDP80464.1"/>
    </source>
</evidence>
<dbReference type="RefSeq" id="WP_089973031.1">
    <property type="nucleotide sequence ID" value="NZ_FNJM01000018.1"/>
</dbReference>
<reference evidence="2 3" key="1">
    <citation type="submission" date="2016-10" db="EMBL/GenBank/DDBJ databases">
        <authorList>
            <person name="de Groot N.N."/>
        </authorList>
    </citation>
    <scope>NUCLEOTIDE SEQUENCE [LARGE SCALE GENOMIC DNA]</scope>
    <source>
        <strain evidence="2 3">DSM 12272</strain>
    </source>
</reference>